<keyword evidence="2" id="KW-1185">Reference proteome</keyword>
<gene>
    <name evidence="1" type="ORF">BV25DRAFT_1837508</name>
</gene>
<organism evidence="1 2">
    <name type="scientific">Artomyces pyxidatus</name>
    <dbReference type="NCBI Taxonomy" id="48021"/>
    <lineage>
        <taxon>Eukaryota</taxon>
        <taxon>Fungi</taxon>
        <taxon>Dikarya</taxon>
        <taxon>Basidiomycota</taxon>
        <taxon>Agaricomycotina</taxon>
        <taxon>Agaricomycetes</taxon>
        <taxon>Russulales</taxon>
        <taxon>Auriscalpiaceae</taxon>
        <taxon>Artomyces</taxon>
    </lineage>
</organism>
<reference evidence="1" key="1">
    <citation type="submission" date="2021-03" db="EMBL/GenBank/DDBJ databases">
        <authorList>
            <consortium name="DOE Joint Genome Institute"/>
            <person name="Ahrendt S."/>
            <person name="Looney B.P."/>
            <person name="Miyauchi S."/>
            <person name="Morin E."/>
            <person name="Drula E."/>
            <person name="Courty P.E."/>
            <person name="Chicoki N."/>
            <person name="Fauchery L."/>
            <person name="Kohler A."/>
            <person name="Kuo A."/>
            <person name="Labutti K."/>
            <person name="Pangilinan J."/>
            <person name="Lipzen A."/>
            <person name="Riley R."/>
            <person name="Andreopoulos W."/>
            <person name="He G."/>
            <person name="Johnson J."/>
            <person name="Barry K.W."/>
            <person name="Grigoriev I.V."/>
            <person name="Nagy L."/>
            <person name="Hibbett D."/>
            <person name="Henrissat B."/>
            <person name="Matheny P.B."/>
            <person name="Labbe J."/>
            <person name="Martin F."/>
        </authorList>
    </citation>
    <scope>NUCLEOTIDE SEQUENCE</scope>
    <source>
        <strain evidence="1">HHB10654</strain>
    </source>
</reference>
<dbReference type="EMBL" id="MU277202">
    <property type="protein sequence ID" value="KAI0063516.1"/>
    <property type="molecule type" value="Genomic_DNA"/>
</dbReference>
<comment type="caution">
    <text evidence="1">The sequence shown here is derived from an EMBL/GenBank/DDBJ whole genome shotgun (WGS) entry which is preliminary data.</text>
</comment>
<proteinExistence type="predicted"/>
<evidence type="ECO:0000313" key="1">
    <source>
        <dbReference type="EMBL" id="KAI0063516.1"/>
    </source>
</evidence>
<protein>
    <submittedName>
        <fullName evidence="1">Uncharacterized protein</fullName>
    </submittedName>
</protein>
<name>A0ACB8T6A7_9AGAM</name>
<accession>A0ACB8T6A7</accession>
<evidence type="ECO:0000313" key="2">
    <source>
        <dbReference type="Proteomes" id="UP000814140"/>
    </source>
</evidence>
<reference evidence="1" key="2">
    <citation type="journal article" date="2022" name="New Phytol.">
        <title>Evolutionary transition to the ectomycorrhizal habit in the genomes of a hyperdiverse lineage of mushroom-forming fungi.</title>
        <authorList>
            <person name="Looney B."/>
            <person name="Miyauchi S."/>
            <person name="Morin E."/>
            <person name="Drula E."/>
            <person name="Courty P.E."/>
            <person name="Kohler A."/>
            <person name="Kuo A."/>
            <person name="LaButti K."/>
            <person name="Pangilinan J."/>
            <person name="Lipzen A."/>
            <person name="Riley R."/>
            <person name="Andreopoulos W."/>
            <person name="He G."/>
            <person name="Johnson J."/>
            <person name="Nolan M."/>
            <person name="Tritt A."/>
            <person name="Barry K.W."/>
            <person name="Grigoriev I.V."/>
            <person name="Nagy L.G."/>
            <person name="Hibbett D."/>
            <person name="Henrissat B."/>
            <person name="Matheny P.B."/>
            <person name="Labbe J."/>
            <person name="Martin F.M."/>
        </authorList>
    </citation>
    <scope>NUCLEOTIDE SEQUENCE</scope>
    <source>
        <strain evidence="1">HHB10654</strain>
    </source>
</reference>
<dbReference type="Proteomes" id="UP000814140">
    <property type="component" value="Unassembled WGS sequence"/>
</dbReference>
<sequence length="334" mass="36811">MDTPPLSHQAKNKPDGSVQTEQPATAPTFERSERFWLDDGNIVLLCGATGFRVHRTVLAMHSPVFRDMFAYADGADDTIDGCPAVHLQDEPAALTTLLESLYSLGSSRQYENLDVLERLLHMATKYMMAAPRRAAVAQLKEFFPTDLARYQRAAASPLRGIALARQYDLPGILPAACYGAALLPAARLLGGGAADLALVARDTLMRYIYENGVVHQFEHYKPALRACVRRGPGGAQCVGVDEDAAGLVEKRYRQLEFDVLSENFEEIVGEVFDLMQGTGYFTCDECKRAVEEAGADVRKAVWRILPSLCSLGTWDNVKEMQDKSDANWSQLSSD</sequence>